<keyword evidence="3" id="KW-1185">Reference proteome</keyword>
<dbReference type="Proteomes" id="UP000002168">
    <property type="component" value="Chromosome"/>
</dbReference>
<dbReference type="STRING" id="392500.Swoo_0454"/>
<sequence>MKIKIRNKHKSIPAGLEFELPQFTVLTGENGSGKTHLFEAISDKKNGQVTLEEGGLNSISYIPFGGLNPQVDQQCDPAQISQKVKQVWQEVANAKLQIERRSRGVEYTGAPEGDPILNHVGNAQHKEAILSISQQLSILPSQLTEDIISDRISMMSLSGSNLFNSQFALIFKSYHVRYLDNKLNKVYEDEGTSDANPYLKDEEFKEQYGEAPWDFVNGILAKLCLPYTVNNPINSKRDSTFVFKLIHNQSGIEIGTNDLSTGEKTLMSLALAIYNSIGTGDRADCLILDEPDAPLHPSMSKLMLEIVEEEIVQKHGIPVLLSTHSPTTIACTPANALYKITAAEKIPTQCDLHDSMRILTYGIPNLRVSTEHRRQIFVEHTYDVEYYESLFDIISRKIEFVTIPQFLPPHTNNGSNCDAVLEITRKLRDMGNSQVYGLIDWDLKNEPEQQVVILGLGRRYAIENYIFEPHFLGLYLIHKKFASPEELGLEGCNSYLDVITLISNNSDAIQIIVDSVQEKLLPEEETSSYFESFLIDESSIRIDQRILDIKGHTLEDLARESWPQLNCVRSNNGGDSVLKKDVISTVINDFPGLISIDIADTFRELR</sequence>
<dbReference type="SUPFAM" id="SSF52540">
    <property type="entry name" value="P-loop containing nucleoside triphosphate hydrolases"/>
    <property type="match status" value="1"/>
</dbReference>
<protein>
    <submittedName>
        <fullName evidence="2">AAA ATPase</fullName>
    </submittedName>
</protein>
<reference evidence="2 3" key="1">
    <citation type="submission" date="2008-02" db="EMBL/GenBank/DDBJ databases">
        <title>Complete sequence of Shewanella woodyi ATCC 51908.</title>
        <authorList>
            <consortium name="US DOE Joint Genome Institute"/>
            <person name="Copeland A."/>
            <person name="Lucas S."/>
            <person name="Lapidus A."/>
            <person name="Glavina del Rio T."/>
            <person name="Dalin E."/>
            <person name="Tice H."/>
            <person name="Bruce D."/>
            <person name="Goodwin L."/>
            <person name="Pitluck S."/>
            <person name="Sims D."/>
            <person name="Brettin T."/>
            <person name="Detter J.C."/>
            <person name="Han C."/>
            <person name="Kuske C.R."/>
            <person name="Schmutz J."/>
            <person name="Larimer F."/>
            <person name="Land M."/>
            <person name="Hauser L."/>
            <person name="Kyrpides N."/>
            <person name="Lykidis A."/>
            <person name="Zhao J.-S."/>
            <person name="Richardson P."/>
        </authorList>
    </citation>
    <scope>NUCLEOTIDE SEQUENCE [LARGE SCALE GENOMIC DNA]</scope>
    <source>
        <strain evidence="3">ATCC 51908 / MS32</strain>
    </source>
</reference>
<dbReference type="CDD" id="cd00267">
    <property type="entry name" value="ABC_ATPase"/>
    <property type="match status" value="1"/>
</dbReference>
<dbReference type="eggNOG" id="COG3950">
    <property type="taxonomic scope" value="Bacteria"/>
</dbReference>
<dbReference type="InterPro" id="IPR003959">
    <property type="entry name" value="ATPase_AAA_core"/>
</dbReference>
<name>B1KQ97_SHEWM</name>
<dbReference type="Pfam" id="PF13304">
    <property type="entry name" value="AAA_21"/>
    <property type="match status" value="1"/>
</dbReference>
<dbReference type="EMBL" id="CP000961">
    <property type="protein sequence ID" value="ACA84752.1"/>
    <property type="molecule type" value="Genomic_DNA"/>
</dbReference>
<proteinExistence type="predicted"/>
<dbReference type="InterPro" id="IPR027417">
    <property type="entry name" value="P-loop_NTPase"/>
</dbReference>
<evidence type="ECO:0000313" key="3">
    <source>
        <dbReference type="Proteomes" id="UP000002168"/>
    </source>
</evidence>
<dbReference type="HOGENOM" id="CLU_450465_0_0_6"/>
<accession>B1KQ97</accession>
<dbReference type="KEGG" id="swd:Swoo_0454"/>
<evidence type="ECO:0000313" key="2">
    <source>
        <dbReference type="EMBL" id="ACA84752.1"/>
    </source>
</evidence>
<feature type="domain" description="ATPase AAA-type core" evidence="1">
    <location>
        <begin position="124"/>
        <end position="329"/>
    </location>
</feature>
<gene>
    <name evidence="2" type="ordered locus">Swoo_0454</name>
</gene>
<dbReference type="PANTHER" id="PTHR43581">
    <property type="entry name" value="ATP/GTP PHOSPHATASE"/>
    <property type="match status" value="1"/>
</dbReference>
<evidence type="ECO:0000259" key="1">
    <source>
        <dbReference type="Pfam" id="PF13304"/>
    </source>
</evidence>
<dbReference type="GO" id="GO:0005524">
    <property type="term" value="F:ATP binding"/>
    <property type="evidence" value="ECO:0007669"/>
    <property type="project" value="InterPro"/>
</dbReference>
<dbReference type="AlphaFoldDB" id="B1KQ97"/>
<dbReference type="PANTHER" id="PTHR43581:SF4">
    <property type="entry name" value="ATP_GTP PHOSPHATASE"/>
    <property type="match status" value="1"/>
</dbReference>
<dbReference type="GO" id="GO:0016887">
    <property type="term" value="F:ATP hydrolysis activity"/>
    <property type="evidence" value="ECO:0007669"/>
    <property type="project" value="InterPro"/>
</dbReference>
<dbReference type="InterPro" id="IPR051396">
    <property type="entry name" value="Bact_Antivir_Def_Nuclease"/>
</dbReference>
<organism evidence="2 3">
    <name type="scientific">Shewanella woodyi (strain ATCC 51908 / MS32)</name>
    <dbReference type="NCBI Taxonomy" id="392500"/>
    <lineage>
        <taxon>Bacteria</taxon>
        <taxon>Pseudomonadati</taxon>
        <taxon>Pseudomonadota</taxon>
        <taxon>Gammaproteobacteria</taxon>
        <taxon>Alteromonadales</taxon>
        <taxon>Shewanellaceae</taxon>
        <taxon>Shewanella</taxon>
    </lineage>
</organism>
<dbReference type="Gene3D" id="3.40.50.300">
    <property type="entry name" value="P-loop containing nucleotide triphosphate hydrolases"/>
    <property type="match status" value="1"/>
</dbReference>
<dbReference type="RefSeq" id="WP_012323101.1">
    <property type="nucleotide sequence ID" value="NC_010506.1"/>
</dbReference>